<comment type="caution">
    <text evidence="2">The sequence shown here is derived from an EMBL/GenBank/DDBJ whole genome shotgun (WGS) entry which is preliminary data.</text>
</comment>
<dbReference type="SMART" id="SM00028">
    <property type="entry name" value="TPR"/>
    <property type="match status" value="4"/>
</dbReference>
<dbReference type="SUPFAM" id="SSF52540">
    <property type="entry name" value="P-loop containing nucleoside triphosphate hydrolases"/>
    <property type="match status" value="1"/>
</dbReference>
<dbReference type="Proteomes" id="UP000295680">
    <property type="component" value="Unassembled WGS sequence"/>
</dbReference>
<protein>
    <submittedName>
        <fullName evidence="2">ATP/maltotriose-dependent transcriptional regulator MalT</fullName>
    </submittedName>
</protein>
<dbReference type="PRINTS" id="PR00364">
    <property type="entry name" value="DISEASERSIST"/>
</dbReference>
<dbReference type="InterPro" id="IPR027417">
    <property type="entry name" value="P-loop_NTPase"/>
</dbReference>
<name>A0A4V2S870_9PSEU</name>
<evidence type="ECO:0000256" key="1">
    <source>
        <dbReference type="SAM" id="MobiDB-lite"/>
    </source>
</evidence>
<evidence type="ECO:0000313" key="3">
    <source>
        <dbReference type="Proteomes" id="UP000295680"/>
    </source>
</evidence>
<dbReference type="EMBL" id="SLWS01000002">
    <property type="protein sequence ID" value="TCO62500.1"/>
    <property type="molecule type" value="Genomic_DNA"/>
</dbReference>
<feature type="region of interest" description="Disordered" evidence="1">
    <location>
        <begin position="1"/>
        <end position="22"/>
    </location>
</feature>
<dbReference type="OrthoDB" id="3311584at2"/>
<dbReference type="AlphaFoldDB" id="A0A4V2S870"/>
<accession>A0A4V2S870</accession>
<dbReference type="GO" id="GO:0043531">
    <property type="term" value="F:ADP binding"/>
    <property type="evidence" value="ECO:0007669"/>
    <property type="project" value="InterPro"/>
</dbReference>
<proteinExistence type="predicted"/>
<dbReference type="Gene3D" id="3.40.50.300">
    <property type="entry name" value="P-loop containing nucleotide triphosphate hydrolases"/>
    <property type="match status" value="1"/>
</dbReference>
<dbReference type="SUPFAM" id="SSF48452">
    <property type="entry name" value="TPR-like"/>
    <property type="match status" value="2"/>
</dbReference>
<organism evidence="2 3">
    <name type="scientific">Actinocrispum wychmicini</name>
    <dbReference type="NCBI Taxonomy" id="1213861"/>
    <lineage>
        <taxon>Bacteria</taxon>
        <taxon>Bacillati</taxon>
        <taxon>Actinomycetota</taxon>
        <taxon>Actinomycetes</taxon>
        <taxon>Pseudonocardiales</taxon>
        <taxon>Pseudonocardiaceae</taxon>
        <taxon>Actinocrispum</taxon>
    </lineage>
</organism>
<dbReference type="PANTHER" id="PTHR47691">
    <property type="entry name" value="REGULATOR-RELATED"/>
    <property type="match status" value="1"/>
</dbReference>
<dbReference type="InterPro" id="IPR011990">
    <property type="entry name" value="TPR-like_helical_dom_sf"/>
</dbReference>
<evidence type="ECO:0000313" key="2">
    <source>
        <dbReference type="EMBL" id="TCO62500.1"/>
    </source>
</evidence>
<sequence>MTEHEDARPPPARNDMHGSVSGPVVQAHTIGDIHFHRGDRTPVPAQIPPPPRSFAGRAGDLGRLNRWLAGRHEGPHTVVLSGTAGVGKTALALRWLPELSADFPDGQLFVDLGQGSADPVLPAEALEWFLLSLGVPAKRVPVETGQRAAMYRTVTAGRRLAILLDNAVSAAQVRPLLPAGDRSVVVVTSRFRLSGLAIDGAHWVEVGPLDPAGSVEALENILGAERVRAEPDAARELAALCGGLPLALVIVGARLATRRRRGIVREVENLRMEQRRLADLSLGADMSVKAVFDVSYSEQSPDAARLYRLCSLHPGPDFGASVAAAALDWPVERTEEVLDGLLEASFLLEVDDEQFRYHDLLRLYARQRAEDADTSEARESALRRMIEWYLDQSVAADLLVHPLRPRLGPRYPEAEPRGPRFADVPGALSWLESHRVHLGSAVDVAAEKQWDELVWQLCEALWGFFLHTRHYGDWIRMHQLGITATGRCGDRRAEARLRSQLGFAFAKLRRYDESVVQNTVALRLADEVQDVQAKATALSQLGRAARDSGDLPAALGYYRQARDVQQEIGQSRGVALCRRRIGQVLAAQGLHDEATVELAAAAEAMQALGDDTQYARTLLFLAESCMRTDQLERAELQLQHALELVRQLGSPYYQAEVLSRLGEVARRQGKHEAARVSYQEAADLYASVGDPAAEAMRARLAEQAEPDQH</sequence>
<dbReference type="PANTHER" id="PTHR47691:SF3">
    <property type="entry name" value="HTH-TYPE TRANSCRIPTIONAL REGULATOR RV0890C-RELATED"/>
    <property type="match status" value="1"/>
</dbReference>
<dbReference type="RefSeq" id="WP_132114308.1">
    <property type="nucleotide sequence ID" value="NZ_SLWS01000002.1"/>
</dbReference>
<keyword evidence="3" id="KW-1185">Reference proteome</keyword>
<dbReference type="Gene3D" id="1.25.40.10">
    <property type="entry name" value="Tetratricopeptide repeat domain"/>
    <property type="match status" value="1"/>
</dbReference>
<feature type="region of interest" description="Disordered" evidence="1">
    <location>
        <begin position="35"/>
        <end position="54"/>
    </location>
</feature>
<dbReference type="InterPro" id="IPR019734">
    <property type="entry name" value="TPR_rpt"/>
</dbReference>
<reference evidence="2 3" key="1">
    <citation type="submission" date="2019-03" db="EMBL/GenBank/DDBJ databases">
        <title>Genomic Encyclopedia of Type Strains, Phase IV (KMG-IV): sequencing the most valuable type-strain genomes for metagenomic binning, comparative biology and taxonomic classification.</title>
        <authorList>
            <person name="Goeker M."/>
        </authorList>
    </citation>
    <scope>NUCLEOTIDE SEQUENCE [LARGE SCALE GENOMIC DNA]</scope>
    <source>
        <strain evidence="2 3">DSM 45934</strain>
    </source>
</reference>
<dbReference type="Pfam" id="PF13424">
    <property type="entry name" value="TPR_12"/>
    <property type="match status" value="1"/>
</dbReference>
<gene>
    <name evidence="2" type="ORF">EV192_102638</name>
</gene>